<gene>
    <name evidence="2" type="ORF">AUR66_02835</name>
</gene>
<name>A0A0W1RRW1_9EURY</name>
<organism evidence="2 3">
    <name type="scientific">Haloferax profundi</name>
    <dbReference type="NCBI Taxonomy" id="1544718"/>
    <lineage>
        <taxon>Archaea</taxon>
        <taxon>Methanobacteriati</taxon>
        <taxon>Methanobacteriota</taxon>
        <taxon>Stenosarchaea group</taxon>
        <taxon>Halobacteria</taxon>
        <taxon>Halobacteriales</taxon>
        <taxon>Haloferacaceae</taxon>
        <taxon>Haloferax</taxon>
    </lineage>
</organism>
<protein>
    <recommendedName>
        <fullName evidence="4">TIGR04206 family protein</fullName>
    </recommendedName>
</protein>
<feature type="transmembrane region" description="Helical" evidence="1">
    <location>
        <begin position="113"/>
        <end position="136"/>
    </location>
</feature>
<evidence type="ECO:0000313" key="3">
    <source>
        <dbReference type="Proteomes" id="UP000053157"/>
    </source>
</evidence>
<keyword evidence="1" id="KW-1133">Transmembrane helix</keyword>
<keyword evidence="1" id="KW-0472">Membrane</keyword>
<dbReference type="Pfam" id="PF24417">
    <property type="entry name" value="DUF7549"/>
    <property type="match status" value="1"/>
</dbReference>
<feature type="transmembrane region" description="Helical" evidence="1">
    <location>
        <begin position="142"/>
        <end position="162"/>
    </location>
</feature>
<evidence type="ECO:0008006" key="4">
    <source>
        <dbReference type="Google" id="ProtNLM"/>
    </source>
</evidence>
<accession>A0A0W1RRW1</accession>
<keyword evidence="1" id="KW-0812">Transmembrane</keyword>
<evidence type="ECO:0000313" key="2">
    <source>
        <dbReference type="EMBL" id="KTG16323.1"/>
    </source>
</evidence>
<evidence type="ECO:0000256" key="1">
    <source>
        <dbReference type="SAM" id="Phobius"/>
    </source>
</evidence>
<reference evidence="2 3" key="1">
    <citation type="submission" date="2015-12" db="EMBL/GenBank/DDBJ databases">
        <title>Haloferax profundi sp. nov. isolated from the Discovery deep brine-seawater interface in the Red Sea.</title>
        <authorList>
            <person name="Zhang G."/>
            <person name="Stingl U."/>
            <person name="Rashid M."/>
        </authorList>
    </citation>
    <scope>NUCLEOTIDE SEQUENCE [LARGE SCALE GENOMIC DNA]</scope>
    <source>
        <strain evidence="2 3">SB29</strain>
    </source>
</reference>
<dbReference type="InterPro" id="IPR055971">
    <property type="entry name" value="DUF7549"/>
</dbReference>
<dbReference type="AlphaFoldDB" id="A0A0W1RRW1"/>
<feature type="transmembrane region" description="Helical" evidence="1">
    <location>
        <begin position="77"/>
        <end position="101"/>
    </location>
</feature>
<dbReference type="RefSeq" id="WP_058573251.1">
    <property type="nucleotide sequence ID" value="NZ_LOPV01000510.1"/>
</dbReference>
<keyword evidence="3" id="KW-1185">Reference proteome</keyword>
<dbReference type="EMBL" id="LOPV01000510">
    <property type="protein sequence ID" value="KTG16323.1"/>
    <property type="molecule type" value="Genomic_DNA"/>
</dbReference>
<comment type="caution">
    <text evidence="2">The sequence shown here is derived from an EMBL/GenBank/DDBJ whole genome shotgun (WGS) entry which is preliminary data.</text>
</comment>
<dbReference type="OrthoDB" id="238194at2157"/>
<sequence>MVWVRSEHAGALAVVSTWLCALLPWNVTYSSSIAGVSLLFVRFPFLEIQYAWGLSQRVAVRSPLSALSLQSGQTVEVAYQVWVVGAAALALALFFSFAYYLREARVEAGPIDPVRLLGGLLGVVGLSLGASSYLLATRGIPGIPLPVGVVIALVFAGVLLTVERS</sequence>
<proteinExistence type="predicted"/>
<dbReference type="Proteomes" id="UP000053157">
    <property type="component" value="Unassembled WGS sequence"/>
</dbReference>